<evidence type="ECO:0000313" key="4">
    <source>
        <dbReference type="EMBL" id="KTD20522.1"/>
    </source>
</evidence>
<dbReference type="GO" id="GO:0020037">
    <property type="term" value="F:heme binding"/>
    <property type="evidence" value="ECO:0007669"/>
    <property type="project" value="InterPro"/>
</dbReference>
<dbReference type="EMBL" id="LNYH01000100">
    <property type="protein sequence ID" value="KTD20522.1"/>
    <property type="molecule type" value="Genomic_DNA"/>
</dbReference>
<dbReference type="PANTHER" id="PTHR40942:SF4">
    <property type="entry name" value="CYTOCHROME C5"/>
    <property type="match status" value="1"/>
</dbReference>
<dbReference type="SUPFAM" id="SSF46626">
    <property type="entry name" value="Cytochrome c"/>
    <property type="match status" value="1"/>
</dbReference>
<keyword evidence="2" id="KW-0479">Metal-binding</keyword>
<dbReference type="Pfam" id="PF13442">
    <property type="entry name" value="Cytochrome_CBB3"/>
    <property type="match status" value="1"/>
</dbReference>
<dbReference type="InterPro" id="IPR036909">
    <property type="entry name" value="Cyt_c-like_dom_sf"/>
</dbReference>
<keyword evidence="1" id="KW-0349">Heme</keyword>
<dbReference type="PATRIC" id="fig|454.4.peg.1917"/>
<keyword evidence="3" id="KW-0408">Iron</keyword>
<evidence type="ECO:0000256" key="2">
    <source>
        <dbReference type="ARBA" id="ARBA00022723"/>
    </source>
</evidence>
<dbReference type="Gene3D" id="1.10.760.10">
    <property type="entry name" value="Cytochrome c-like domain"/>
    <property type="match status" value="1"/>
</dbReference>
<organism evidence="4 5">
    <name type="scientific">Legionella israelensis</name>
    <dbReference type="NCBI Taxonomy" id="454"/>
    <lineage>
        <taxon>Bacteria</taxon>
        <taxon>Pseudomonadati</taxon>
        <taxon>Pseudomonadota</taxon>
        <taxon>Gammaproteobacteria</taxon>
        <taxon>Legionellales</taxon>
        <taxon>Legionellaceae</taxon>
        <taxon>Legionella</taxon>
    </lineage>
</organism>
<dbReference type="Proteomes" id="UP000054761">
    <property type="component" value="Unassembled WGS sequence"/>
</dbReference>
<sequence>MYVFKAIQRVIPVFLSMTVYANSHHPQDFLNQIAGSNNEGEQIVKHFCISCHASKPLIPIGAPRKQNIDDWEARVRQGADRLFQRASEGFNAMPPRGGCFECSDKQLVLAILEMLPEKIKKDMKNELLELKKNK</sequence>
<comment type="caution">
    <text evidence="4">The sequence shown here is derived from an EMBL/GenBank/DDBJ whole genome shotgun (WGS) entry which is preliminary data.</text>
</comment>
<evidence type="ECO:0000313" key="5">
    <source>
        <dbReference type="Proteomes" id="UP000054761"/>
    </source>
</evidence>
<dbReference type="GO" id="GO:0046872">
    <property type="term" value="F:metal ion binding"/>
    <property type="evidence" value="ECO:0007669"/>
    <property type="project" value="UniProtKB-KW"/>
</dbReference>
<dbReference type="AlphaFoldDB" id="A0A0W0VK85"/>
<evidence type="ECO:0000256" key="1">
    <source>
        <dbReference type="ARBA" id="ARBA00022617"/>
    </source>
</evidence>
<dbReference type="OrthoDB" id="9814708at2"/>
<proteinExistence type="predicted"/>
<protein>
    <submittedName>
        <fullName evidence="4">Cytochrome c5</fullName>
    </submittedName>
</protein>
<evidence type="ECO:0000256" key="3">
    <source>
        <dbReference type="ARBA" id="ARBA00023004"/>
    </source>
</evidence>
<dbReference type="STRING" id="454.Lisr_1767"/>
<dbReference type="GO" id="GO:0009055">
    <property type="term" value="F:electron transfer activity"/>
    <property type="evidence" value="ECO:0007669"/>
    <property type="project" value="InterPro"/>
</dbReference>
<dbReference type="InterPro" id="IPR009056">
    <property type="entry name" value="Cyt_c-like_dom"/>
</dbReference>
<dbReference type="RefSeq" id="WP_058502105.1">
    <property type="nucleotide sequence ID" value="NZ_CAAAJA010000007.1"/>
</dbReference>
<dbReference type="PROSITE" id="PS51007">
    <property type="entry name" value="CYTC"/>
    <property type="match status" value="1"/>
</dbReference>
<dbReference type="PANTHER" id="PTHR40942">
    <property type="match status" value="1"/>
</dbReference>
<reference evidence="4 5" key="1">
    <citation type="submission" date="2015-11" db="EMBL/GenBank/DDBJ databases">
        <title>Genomic analysis of 38 Legionella species identifies large and diverse effector repertoires.</title>
        <authorList>
            <person name="Burstein D."/>
            <person name="Amaro F."/>
            <person name="Zusman T."/>
            <person name="Lifshitz Z."/>
            <person name="Cohen O."/>
            <person name="Gilbert J.A."/>
            <person name="Pupko T."/>
            <person name="Shuman H.A."/>
            <person name="Segal G."/>
        </authorList>
    </citation>
    <scope>NUCLEOTIDE SEQUENCE [LARGE SCALE GENOMIC DNA]</scope>
    <source>
        <strain evidence="4 5">Bercovier 4</strain>
    </source>
</reference>
<name>A0A0W0VK85_9GAMM</name>
<keyword evidence="5" id="KW-1185">Reference proteome</keyword>
<accession>A0A0W0VK85</accession>
<gene>
    <name evidence="4" type="primary">cyc</name>
    <name evidence="4" type="ORF">Lisr_1767</name>
</gene>